<gene>
    <name evidence="5" type="ORF">Slati_4600400</name>
</gene>
<dbReference type="GO" id="GO:0008270">
    <property type="term" value="F:zinc ion binding"/>
    <property type="evidence" value="ECO:0007669"/>
    <property type="project" value="UniProtKB-KW"/>
</dbReference>
<dbReference type="InterPro" id="IPR057670">
    <property type="entry name" value="SH3_retrovirus"/>
</dbReference>
<protein>
    <submittedName>
        <fullName evidence="5">Copia protein</fullName>
    </submittedName>
</protein>
<evidence type="ECO:0000313" key="5">
    <source>
        <dbReference type="EMBL" id="KAL0386467.1"/>
    </source>
</evidence>
<evidence type="ECO:0000256" key="2">
    <source>
        <dbReference type="PROSITE-ProRule" id="PRU00047"/>
    </source>
</evidence>
<dbReference type="InterPro" id="IPR039537">
    <property type="entry name" value="Retrotran_Ty1/copia-like"/>
</dbReference>
<reference evidence="5" key="2">
    <citation type="journal article" date="2024" name="Plant">
        <title>Genomic evolution and insights into agronomic trait innovations of Sesamum species.</title>
        <authorList>
            <person name="Miao H."/>
            <person name="Wang L."/>
            <person name="Qu L."/>
            <person name="Liu H."/>
            <person name="Sun Y."/>
            <person name="Le M."/>
            <person name="Wang Q."/>
            <person name="Wei S."/>
            <person name="Zheng Y."/>
            <person name="Lin W."/>
            <person name="Duan Y."/>
            <person name="Cao H."/>
            <person name="Xiong S."/>
            <person name="Wang X."/>
            <person name="Wei L."/>
            <person name="Li C."/>
            <person name="Ma Q."/>
            <person name="Ju M."/>
            <person name="Zhao R."/>
            <person name="Li G."/>
            <person name="Mu C."/>
            <person name="Tian Q."/>
            <person name="Mei H."/>
            <person name="Zhang T."/>
            <person name="Gao T."/>
            <person name="Zhang H."/>
        </authorList>
    </citation>
    <scope>NUCLEOTIDE SEQUENCE</scope>
    <source>
        <strain evidence="5">KEN1</strain>
    </source>
</reference>
<keyword evidence="2" id="KW-0863">Zinc-finger</keyword>
<dbReference type="Gene3D" id="3.30.420.10">
    <property type="entry name" value="Ribonuclease H-like superfamily/Ribonuclease H"/>
    <property type="match status" value="1"/>
</dbReference>
<dbReference type="EMBL" id="JACGWN010000140">
    <property type="protein sequence ID" value="KAL0386467.1"/>
    <property type="molecule type" value="Genomic_DNA"/>
</dbReference>
<sequence>MNFSDMKCDILELRGDNYKVWKERILLHLGWMDIDYAIRKIEPAPITETSQPDEVDLYEKWERSNRLSVMFIKTKISPSIRGSVDQHNNVYELLKAIDDQFVSSDKALASTLIMRFTSHKLTGLNGVREHIMQIRDIAAQLKSLEVDMSESFLVHYILNTLSSQYAPFKISYNTHKDEWSINELMTMCVQEEGRLSMDAGESVHMAIQGKNKDQAKGKGKANVPPHAEIKNESKCFICKKKGHIKKDCPKFKIWLEKKGNQLYICYKSNMVDIYHNTWWIDSSSTIYVTNSLQGLKNLRKPVESECYIYSGNKMGSRVKAIGTCRLAFNSSFVLVLEKTFYIPNFSRNLISVSRLVPYGYSFNFGDDVTLFYNNHLVGNGTLSNGLYHINLQSDALYTLHISDNAGIKRCVMNEDSFILWHRRLGHIFIERIKKLVNDGVLNTLDLADSDTCMDYIKGKQTNVSKKEQGIVAQYTMSGFSDQNGVAERRNRTLLDMVRSMMASSKLPKSLWIEALKTAVYILNRVPTKVRVYNPQEKKLDPRTITGYFVGYAERSKGYRYYCPSNSTRIVESRNAKFFKDDLISGNDKRLSIRSNLDHSESQPSTSSNGLIVVVHNTPTVQTHVEQPIQTVPQVDDHEPVDPVVPHIPKNVKQSIDQQAPPENVDATLRRSTRIKRSAIPGDYVVYLQEFEFNIEPKIILKRFHKP</sequence>
<evidence type="ECO:0000259" key="4">
    <source>
        <dbReference type="PROSITE" id="PS50994"/>
    </source>
</evidence>
<dbReference type="Gene3D" id="4.10.60.10">
    <property type="entry name" value="Zinc finger, CCHC-type"/>
    <property type="match status" value="1"/>
</dbReference>
<dbReference type="PROSITE" id="PS50158">
    <property type="entry name" value="ZF_CCHC"/>
    <property type="match status" value="1"/>
</dbReference>
<dbReference type="Pfam" id="PF00098">
    <property type="entry name" value="zf-CCHC"/>
    <property type="match status" value="1"/>
</dbReference>
<evidence type="ECO:0000259" key="3">
    <source>
        <dbReference type="PROSITE" id="PS50158"/>
    </source>
</evidence>
<dbReference type="SUPFAM" id="SSF53098">
    <property type="entry name" value="Ribonuclease H-like"/>
    <property type="match status" value="1"/>
</dbReference>
<keyword evidence="1" id="KW-0645">Protease</keyword>
<dbReference type="InterPro" id="IPR001878">
    <property type="entry name" value="Znf_CCHC"/>
</dbReference>
<keyword evidence="2" id="KW-0479">Metal-binding</keyword>
<organism evidence="5">
    <name type="scientific">Sesamum latifolium</name>
    <dbReference type="NCBI Taxonomy" id="2727402"/>
    <lineage>
        <taxon>Eukaryota</taxon>
        <taxon>Viridiplantae</taxon>
        <taxon>Streptophyta</taxon>
        <taxon>Embryophyta</taxon>
        <taxon>Tracheophyta</taxon>
        <taxon>Spermatophyta</taxon>
        <taxon>Magnoliopsida</taxon>
        <taxon>eudicotyledons</taxon>
        <taxon>Gunneridae</taxon>
        <taxon>Pentapetalae</taxon>
        <taxon>asterids</taxon>
        <taxon>lamiids</taxon>
        <taxon>Lamiales</taxon>
        <taxon>Pedaliaceae</taxon>
        <taxon>Sesamum</taxon>
    </lineage>
</organism>
<dbReference type="InterPro" id="IPR025724">
    <property type="entry name" value="GAG-pre-integrase_dom"/>
</dbReference>
<dbReference type="InterPro" id="IPR001584">
    <property type="entry name" value="Integrase_cat-core"/>
</dbReference>
<dbReference type="InterPro" id="IPR012337">
    <property type="entry name" value="RNaseH-like_sf"/>
</dbReference>
<dbReference type="PANTHER" id="PTHR42648:SF28">
    <property type="entry name" value="TRANSPOSON-ENCODED PROTEIN WITH RIBONUCLEASE H-LIKE AND RETROVIRUS ZINC FINGER-LIKE DOMAINS"/>
    <property type="match status" value="1"/>
</dbReference>
<evidence type="ECO:0000256" key="1">
    <source>
        <dbReference type="ARBA" id="ARBA00022670"/>
    </source>
</evidence>
<dbReference type="PANTHER" id="PTHR42648">
    <property type="entry name" value="TRANSPOSASE, PUTATIVE-RELATED"/>
    <property type="match status" value="1"/>
</dbReference>
<dbReference type="InterPro" id="IPR054722">
    <property type="entry name" value="PolX-like_BBD"/>
</dbReference>
<dbReference type="Pfam" id="PF25597">
    <property type="entry name" value="SH3_retrovirus"/>
    <property type="match status" value="1"/>
</dbReference>
<keyword evidence="1" id="KW-0378">Hydrolase</keyword>
<dbReference type="Pfam" id="PF13976">
    <property type="entry name" value="gag_pre-integrs"/>
    <property type="match status" value="1"/>
</dbReference>
<dbReference type="GO" id="GO:0015074">
    <property type="term" value="P:DNA integration"/>
    <property type="evidence" value="ECO:0007669"/>
    <property type="project" value="InterPro"/>
</dbReference>
<dbReference type="SUPFAM" id="SSF57756">
    <property type="entry name" value="Retrovirus zinc finger-like domains"/>
    <property type="match status" value="1"/>
</dbReference>
<dbReference type="Pfam" id="PF14223">
    <property type="entry name" value="Retrotran_gag_2"/>
    <property type="match status" value="1"/>
</dbReference>
<dbReference type="Pfam" id="PF22936">
    <property type="entry name" value="Pol_BBD"/>
    <property type="match status" value="1"/>
</dbReference>
<reference evidence="5" key="1">
    <citation type="submission" date="2020-06" db="EMBL/GenBank/DDBJ databases">
        <authorList>
            <person name="Li T."/>
            <person name="Hu X."/>
            <person name="Zhang T."/>
            <person name="Song X."/>
            <person name="Zhang H."/>
            <person name="Dai N."/>
            <person name="Sheng W."/>
            <person name="Hou X."/>
            <person name="Wei L."/>
        </authorList>
    </citation>
    <scope>NUCLEOTIDE SEQUENCE</scope>
    <source>
        <strain evidence="5">KEN1</strain>
        <tissue evidence="5">Leaf</tissue>
    </source>
</reference>
<dbReference type="SMART" id="SM00343">
    <property type="entry name" value="ZnF_C2HC"/>
    <property type="match status" value="1"/>
</dbReference>
<dbReference type="GO" id="GO:0003676">
    <property type="term" value="F:nucleic acid binding"/>
    <property type="evidence" value="ECO:0007669"/>
    <property type="project" value="InterPro"/>
</dbReference>
<dbReference type="InterPro" id="IPR036397">
    <property type="entry name" value="RNaseH_sf"/>
</dbReference>
<feature type="domain" description="Integrase catalytic" evidence="4">
    <location>
        <begin position="449"/>
        <end position="542"/>
    </location>
</feature>
<keyword evidence="2" id="KW-0862">Zinc</keyword>
<comment type="caution">
    <text evidence="5">The sequence shown here is derived from an EMBL/GenBank/DDBJ whole genome shotgun (WGS) entry which is preliminary data.</text>
</comment>
<dbReference type="InterPro" id="IPR036875">
    <property type="entry name" value="Znf_CCHC_sf"/>
</dbReference>
<name>A0AAW2S313_9LAMI</name>
<dbReference type="PROSITE" id="PS50994">
    <property type="entry name" value="INTEGRASE"/>
    <property type="match status" value="1"/>
</dbReference>
<dbReference type="GO" id="GO:0008233">
    <property type="term" value="F:peptidase activity"/>
    <property type="evidence" value="ECO:0007669"/>
    <property type="project" value="UniProtKB-KW"/>
</dbReference>
<proteinExistence type="predicted"/>
<feature type="domain" description="CCHC-type" evidence="3">
    <location>
        <begin position="234"/>
        <end position="250"/>
    </location>
</feature>
<dbReference type="GO" id="GO:0006508">
    <property type="term" value="P:proteolysis"/>
    <property type="evidence" value="ECO:0007669"/>
    <property type="project" value="UniProtKB-KW"/>
</dbReference>
<accession>A0AAW2S313</accession>
<dbReference type="AlphaFoldDB" id="A0AAW2S313"/>